<protein>
    <submittedName>
        <fullName evidence="1">Uncharacterized protein</fullName>
    </submittedName>
</protein>
<dbReference type="GO" id="GO:0006509">
    <property type="term" value="P:membrane protein ectodomain proteolysis"/>
    <property type="evidence" value="ECO:0007669"/>
    <property type="project" value="TreeGrafter"/>
</dbReference>
<dbReference type="PANTHER" id="PTHR45702">
    <property type="entry name" value="ADAM10/ADAM17 METALLOPEPTIDASE FAMILY MEMBER"/>
    <property type="match status" value="1"/>
</dbReference>
<proteinExistence type="predicted"/>
<evidence type="ECO:0000313" key="2">
    <source>
        <dbReference type="Proteomes" id="UP000821866"/>
    </source>
</evidence>
<evidence type="ECO:0000313" key="1">
    <source>
        <dbReference type="EMBL" id="KAH8024453.1"/>
    </source>
</evidence>
<reference evidence="1" key="1">
    <citation type="journal article" date="2020" name="Cell">
        <title>Large-Scale Comparative Analyses of Tick Genomes Elucidate Their Genetic Diversity and Vector Capacities.</title>
        <authorList>
            <consortium name="Tick Genome and Microbiome Consortium (TIGMIC)"/>
            <person name="Jia N."/>
            <person name="Wang J."/>
            <person name="Shi W."/>
            <person name="Du L."/>
            <person name="Sun Y."/>
            <person name="Zhan W."/>
            <person name="Jiang J.F."/>
            <person name="Wang Q."/>
            <person name="Zhang B."/>
            <person name="Ji P."/>
            <person name="Bell-Sakyi L."/>
            <person name="Cui X.M."/>
            <person name="Yuan T.T."/>
            <person name="Jiang B.G."/>
            <person name="Yang W.F."/>
            <person name="Lam T.T."/>
            <person name="Chang Q.C."/>
            <person name="Ding S.J."/>
            <person name="Wang X.J."/>
            <person name="Zhu J.G."/>
            <person name="Ruan X.D."/>
            <person name="Zhao L."/>
            <person name="Wei J.T."/>
            <person name="Ye R.Z."/>
            <person name="Que T.C."/>
            <person name="Du C.H."/>
            <person name="Zhou Y.H."/>
            <person name="Cheng J.X."/>
            <person name="Dai P.F."/>
            <person name="Guo W.B."/>
            <person name="Han X.H."/>
            <person name="Huang E.J."/>
            <person name="Li L.F."/>
            <person name="Wei W."/>
            <person name="Gao Y.C."/>
            <person name="Liu J.Z."/>
            <person name="Shao H.Z."/>
            <person name="Wang X."/>
            <person name="Wang C.C."/>
            <person name="Yang T.C."/>
            <person name="Huo Q.B."/>
            <person name="Li W."/>
            <person name="Chen H.Y."/>
            <person name="Chen S.E."/>
            <person name="Zhou L.G."/>
            <person name="Ni X.B."/>
            <person name="Tian J.H."/>
            <person name="Sheng Y."/>
            <person name="Liu T."/>
            <person name="Pan Y.S."/>
            <person name="Xia L.Y."/>
            <person name="Li J."/>
            <person name="Zhao F."/>
            <person name="Cao W.C."/>
        </authorList>
    </citation>
    <scope>NUCLEOTIDE SEQUENCE</scope>
    <source>
        <strain evidence="1">Rmic-2018</strain>
    </source>
</reference>
<dbReference type="PANTHER" id="PTHR45702:SF2">
    <property type="entry name" value="KUZBANIAN, ISOFORM A"/>
    <property type="match status" value="1"/>
</dbReference>
<name>A0A9J6DQC3_RHIMP</name>
<accession>A0A9J6DQC3</accession>
<comment type="caution">
    <text evidence="1">The sequence shown here is derived from an EMBL/GenBank/DDBJ whole genome shotgun (WGS) entry which is preliminary data.</text>
</comment>
<dbReference type="GO" id="GO:0005886">
    <property type="term" value="C:plasma membrane"/>
    <property type="evidence" value="ECO:0007669"/>
    <property type="project" value="TreeGrafter"/>
</dbReference>
<dbReference type="Proteomes" id="UP000821866">
    <property type="component" value="Chromosome 6"/>
</dbReference>
<reference evidence="1" key="2">
    <citation type="submission" date="2021-09" db="EMBL/GenBank/DDBJ databases">
        <authorList>
            <person name="Jia N."/>
            <person name="Wang J."/>
            <person name="Shi W."/>
            <person name="Du L."/>
            <person name="Sun Y."/>
            <person name="Zhan W."/>
            <person name="Jiang J."/>
            <person name="Wang Q."/>
            <person name="Zhang B."/>
            <person name="Ji P."/>
            <person name="Sakyi L.B."/>
            <person name="Cui X."/>
            <person name="Yuan T."/>
            <person name="Jiang B."/>
            <person name="Yang W."/>
            <person name="Lam T.T.-Y."/>
            <person name="Chang Q."/>
            <person name="Ding S."/>
            <person name="Wang X."/>
            <person name="Zhu J."/>
            <person name="Ruan X."/>
            <person name="Zhao L."/>
            <person name="Wei J."/>
            <person name="Que T."/>
            <person name="Du C."/>
            <person name="Cheng J."/>
            <person name="Dai P."/>
            <person name="Han X."/>
            <person name="Huang E."/>
            <person name="Gao Y."/>
            <person name="Liu J."/>
            <person name="Shao H."/>
            <person name="Ye R."/>
            <person name="Li L."/>
            <person name="Wei W."/>
            <person name="Wang X."/>
            <person name="Wang C."/>
            <person name="Huo Q."/>
            <person name="Li W."/>
            <person name="Guo W."/>
            <person name="Chen H."/>
            <person name="Chen S."/>
            <person name="Zhou L."/>
            <person name="Zhou L."/>
            <person name="Ni X."/>
            <person name="Tian J."/>
            <person name="Zhou Y."/>
            <person name="Sheng Y."/>
            <person name="Liu T."/>
            <person name="Pan Y."/>
            <person name="Xia L."/>
            <person name="Li J."/>
            <person name="Zhao F."/>
            <person name="Cao W."/>
        </authorList>
    </citation>
    <scope>NUCLEOTIDE SEQUENCE</scope>
    <source>
        <strain evidence="1">Rmic-2018</strain>
        <tissue evidence="1">Larvae</tissue>
    </source>
</reference>
<dbReference type="AlphaFoldDB" id="A0A9J6DQC3"/>
<gene>
    <name evidence="1" type="ORF">HPB51_024655</name>
</gene>
<keyword evidence="2" id="KW-1185">Reference proteome</keyword>
<dbReference type="GO" id="GO:0007219">
    <property type="term" value="P:Notch signaling pathway"/>
    <property type="evidence" value="ECO:0007669"/>
    <property type="project" value="TreeGrafter"/>
</dbReference>
<dbReference type="VEuPathDB" id="VectorBase:LOC119185355"/>
<sequence length="326" mass="37020">MLCNDTGTARRCHDEVTNVGDPSSRVYGGLHDGVFEGSIQSRWGRFYVEGAHKFFARRTPFHSVMYAAKDARMPDAGWCGVNSETTRWMQELAASTKLAEMPSSRKVSVMVKKGCHLRSFRSNIINASKSKNNRDSKGYTNKDDDEWNHLRKNTRGLWKAVYKRANQTDDIFKISRSKQRKHQIQDIFPKDVEKSSAAPGVKHWTNRKLLEEHESEELYPDTENVGSVASLAKDSAADIASLRPCTSPSTICCTRSTWNWTADDVRTRERISTLIAGHVARASEVYRRTDFHGIHDISFVVHKVQVPHPLYASMYHLEGARPDFSN</sequence>
<dbReference type="VEuPathDB" id="VectorBase:LOC119172818"/>
<organism evidence="1 2">
    <name type="scientific">Rhipicephalus microplus</name>
    <name type="common">Cattle tick</name>
    <name type="synonym">Boophilus microplus</name>
    <dbReference type="NCBI Taxonomy" id="6941"/>
    <lineage>
        <taxon>Eukaryota</taxon>
        <taxon>Metazoa</taxon>
        <taxon>Ecdysozoa</taxon>
        <taxon>Arthropoda</taxon>
        <taxon>Chelicerata</taxon>
        <taxon>Arachnida</taxon>
        <taxon>Acari</taxon>
        <taxon>Parasitiformes</taxon>
        <taxon>Ixodida</taxon>
        <taxon>Ixodoidea</taxon>
        <taxon>Ixodidae</taxon>
        <taxon>Rhipicephalinae</taxon>
        <taxon>Rhipicephalus</taxon>
        <taxon>Boophilus</taxon>
    </lineage>
</organism>
<dbReference type="EMBL" id="JABSTU010000008">
    <property type="protein sequence ID" value="KAH8024453.1"/>
    <property type="molecule type" value="Genomic_DNA"/>
</dbReference>
<dbReference type="InterPro" id="IPR051489">
    <property type="entry name" value="ADAM_Metalloproteinase"/>
</dbReference>
<dbReference type="GO" id="GO:0004222">
    <property type="term" value="F:metalloendopeptidase activity"/>
    <property type="evidence" value="ECO:0007669"/>
    <property type="project" value="TreeGrafter"/>
</dbReference>